<keyword evidence="4" id="KW-1003">Cell membrane</keyword>
<evidence type="ECO:0000256" key="3">
    <source>
        <dbReference type="ARBA" id="ARBA00022448"/>
    </source>
</evidence>
<evidence type="ECO:0000256" key="5">
    <source>
        <dbReference type="ARBA" id="ARBA00022741"/>
    </source>
</evidence>
<dbReference type="PANTHER" id="PTHR43553">
    <property type="entry name" value="HEAVY METAL TRANSPORTER"/>
    <property type="match status" value="1"/>
</dbReference>
<dbReference type="Proteomes" id="UP000769780">
    <property type="component" value="Unassembled WGS sequence"/>
</dbReference>
<sequence length="551" mass="62135">MEILATHRLSFTYPNATIPALKDISIQVKQGEFVVLCGPSGSGKSTLLRLFKPEIAPHGIKEGTLFFQGKPLQEVTPIVNAKELGMVFQDPENQIAMDNVLEELIFGMENLGFTTEQMRKKVAEMVNFFGLNPLLDKKIDELSGGQKQLLNLASILLLEPSVLLLDEPTAQLDPIAAKEFIHMLQRLNEEFGITIVIVEHRLEELFPIASRVILFDNGVLLHDTTPREMVKELGTHKTMKSFLPSSALLYLEFYKKAHAETIPLNVKETRQWLQGEHVEWDEPSEVSSAAAVPSPILELKEVDYQYSKNTPAVLYNLDLTIYEGEWLAIVGANGTGKSTLLKVIGGILKAQHGSMKYKGKKVRKWEPRKVSYLPQNPKLFFIQDTIRKEFEHLALKHGERNPEERIQNLLNKFGIAHLQNQHPYDLSGGELQKAALIGSLLVEPTILLIDEPTKGLDPESKRAFGELVSTLVDEGLTVVMVTHDIEFSATYATRCSMLFQGKITVTENTRDFFHENTYYTTVLNRATRNSSAYPVVTLEEARRIWRVKSPF</sequence>
<dbReference type="Pfam" id="PF00005">
    <property type="entry name" value="ABC_tran"/>
    <property type="match status" value="2"/>
</dbReference>
<dbReference type="InterPro" id="IPR017871">
    <property type="entry name" value="ABC_transporter-like_CS"/>
</dbReference>
<dbReference type="InterPro" id="IPR003593">
    <property type="entry name" value="AAA+_ATPase"/>
</dbReference>
<evidence type="ECO:0000313" key="10">
    <source>
        <dbReference type="EMBL" id="MBY0099233.1"/>
    </source>
</evidence>
<accession>A0ABS7KAH0</accession>
<dbReference type="SUPFAM" id="SSF52540">
    <property type="entry name" value="P-loop containing nucleoside triphosphate hydrolases"/>
    <property type="match status" value="2"/>
</dbReference>
<keyword evidence="8" id="KW-0472">Membrane</keyword>
<comment type="caution">
    <text evidence="10">The sequence shown here is derived from an EMBL/GenBank/DDBJ whole genome shotgun (WGS) entry which is preliminary data.</text>
</comment>
<dbReference type="SMART" id="SM00382">
    <property type="entry name" value="AAA"/>
    <property type="match status" value="2"/>
</dbReference>
<keyword evidence="6 10" id="KW-0067">ATP-binding</keyword>
<evidence type="ECO:0000313" key="11">
    <source>
        <dbReference type="Proteomes" id="UP000769780"/>
    </source>
</evidence>
<reference evidence="10 11" key="1">
    <citation type="submission" date="2020-07" db="EMBL/GenBank/DDBJ databases">
        <title>Fungal Genomes of the International Space Station.</title>
        <authorList>
            <person name="Seuylemezian A."/>
            <person name="Singh N.K."/>
            <person name="Wood J."/>
            <person name="Venkateswaran K."/>
        </authorList>
    </citation>
    <scope>NUCLEOTIDE SEQUENCE [LARGE SCALE GENOMIC DNA]</scope>
    <source>
        <strain evidence="10 11">PL-B2</strain>
    </source>
</reference>
<keyword evidence="11" id="KW-1185">Reference proteome</keyword>
<dbReference type="InterPro" id="IPR003439">
    <property type="entry name" value="ABC_transporter-like_ATP-bd"/>
</dbReference>
<evidence type="ECO:0000256" key="2">
    <source>
        <dbReference type="ARBA" id="ARBA00005417"/>
    </source>
</evidence>
<evidence type="ECO:0000256" key="1">
    <source>
        <dbReference type="ARBA" id="ARBA00004202"/>
    </source>
</evidence>
<dbReference type="InterPro" id="IPR050095">
    <property type="entry name" value="ECF_ABC_transporter_ATP-bd"/>
</dbReference>
<dbReference type="CDD" id="cd03225">
    <property type="entry name" value="ABC_cobalt_CbiO_domain1"/>
    <property type="match status" value="2"/>
</dbReference>
<evidence type="ECO:0000256" key="8">
    <source>
        <dbReference type="ARBA" id="ARBA00023136"/>
    </source>
</evidence>
<evidence type="ECO:0000256" key="6">
    <source>
        <dbReference type="ARBA" id="ARBA00022840"/>
    </source>
</evidence>
<comment type="similarity">
    <text evidence="2">Belongs to the ABC transporter superfamily.</text>
</comment>
<protein>
    <submittedName>
        <fullName evidence="10">ABC transporter ATP-binding protein</fullName>
    </submittedName>
</protein>
<organism evidence="10 11">
    <name type="scientific">Mesobacillus maritimus</name>
    <dbReference type="NCBI Taxonomy" id="1643336"/>
    <lineage>
        <taxon>Bacteria</taxon>
        <taxon>Bacillati</taxon>
        <taxon>Bacillota</taxon>
        <taxon>Bacilli</taxon>
        <taxon>Bacillales</taxon>
        <taxon>Bacillaceae</taxon>
        <taxon>Mesobacillus</taxon>
    </lineage>
</organism>
<dbReference type="EMBL" id="JACWFH010000033">
    <property type="protein sequence ID" value="MBY0099233.1"/>
    <property type="molecule type" value="Genomic_DNA"/>
</dbReference>
<gene>
    <name evidence="10" type="ORF">H0185_20925</name>
</gene>
<name>A0ABS7KAH0_9BACI</name>
<evidence type="ECO:0000256" key="4">
    <source>
        <dbReference type="ARBA" id="ARBA00022475"/>
    </source>
</evidence>
<dbReference type="RefSeq" id="WP_221875446.1">
    <property type="nucleotide sequence ID" value="NZ_JACWFH010000033.1"/>
</dbReference>
<keyword evidence="3" id="KW-0813">Transport</keyword>
<feature type="domain" description="ABC transporter" evidence="9">
    <location>
        <begin position="4"/>
        <end position="242"/>
    </location>
</feature>
<comment type="subcellular location">
    <subcellularLocation>
        <location evidence="1">Cell membrane</location>
        <topology evidence="1">Peripheral membrane protein</topology>
    </subcellularLocation>
</comment>
<feature type="domain" description="ABC transporter" evidence="9">
    <location>
        <begin position="299"/>
        <end position="525"/>
    </location>
</feature>
<keyword evidence="7" id="KW-1278">Translocase</keyword>
<evidence type="ECO:0000256" key="7">
    <source>
        <dbReference type="ARBA" id="ARBA00022967"/>
    </source>
</evidence>
<dbReference type="PANTHER" id="PTHR43553:SF27">
    <property type="entry name" value="ENERGY-COUPLING FACTOR TRANSPORTER ATP-BINDING PROTEIN ECFA2"/>
    <property type="match status" value="1"/>
</dbReference>
<dbReference type="InterPro" id="IPR015856">
    <property type="entry name" value="ABC_transpr_CbiO/EcfA_su"/>
</dbReference>
<keyword evidence="5" id="KW-0547">Nucleotide-binding</keyword>
<dbReference type="InterPro" id="IPR027417">
    <property type="entry name" value="P-loop_NTPase"/>
</dbReference>
<dbReference type="PROSITE" id="PS00211">
    <property type="entry name" value="ABC_TRANSPORTER_1"/>
    <property type="match status" value="2"/>
</dbReference>
<dbReference type="PROSITE" id="PS50893">
    <property type="entry name" value="ABC_TRANSPORTER_2"/>
    <property type="match status" value="2"/>
</dbReference>
<proteinExistence type="inferred from homology"/>
<dbReference type="Gene3D" id="3.40.50.300">
    <property type="entry name" value="P-loop containing nucleotide triphosphate hydrolases"/>
    <property type="match status" value="2"/>
</dbReference>
<evidence type="ECO:0000259" key="9">
    <source>
        <dbReference type="PROSITE" id="PS50893"/>
    </source>
</evidence>
<dbReference type="GO" id="GO:0005524">
    <property type="term" value="F:ATP binding"/>
    <property type="evidence" value="ECO:0007669"/>
    <property type="project" value="UniProtKB-KW"/>
</dbReference>